<reference evidence="1" key="1">
    <citation type="journal article" date="2019" name="bioRxiv">
        <title>The Genome of the Zebra Mussel, Dreissena polymorpha: A Resource for Invasive Species Research.</title>
        <authorList>
            <person name="McCartney M.A."/>
            <person name="Auch B."/>
            <person name="Kono T."/>
            <person name="Mallez S."/>
            <person name="Zhang Y."/>
            <person name="Obille A."/>
            <person name="Becker A."/>
            <person name="Abrahante J.E."/>
            <person name="Garbe J."/>
            <person name="Badalamenti J.P."/>
            <person name="Herman A."/>
            <person name="Mangelson H."/>
            <person name="Liachko I."/>
            <person name="Sullivan S."/>
            <person name="Sone E.D."/>
            <person name="Koren S."/>
            <person name="Silverstein K.A.T."/>
            <person name="Beckman K.B."/>
            <person name="Gohl D.M."/>
        </authorList>
    </citation>
    <scope>NUCLEOTIDE SEQUENCE</scope>
    <source>
        <strain evidence="1">Duluth1</strain>
        <tissue evidence="1">Whole animal</tissue>
    </source>
</reference>
<accession>A0A9D4RRQ8</accession>
<dbReference type="Proteomes" id="UP000828390">
    <property type="component" value="Unassembled WGS sequence"/>
</dbReference>
<proteinExistence type="predicted"/>
<gene>
    <name evidence="1" type="ORF">DPMN_000109</name>
</gene>
<organism evidence="1 2">
    <name type="scientific">Dreissena polymorpha</name>
    <name type="common">Zebra mussel</name>
    <name type="synonym">Mytilus polymorpha</name>
    <dbReference type="NCBI Taxonomy" id="45954"/>
    <lineage>
        <taxon>Eukaryota</taxon>
        <taxon>Metazoa</taxon>
        <taxon>Spiralia</taxon>
        <taxon>Lophotrochozoa</taxon>
        <taxon>Mollusca</taxon>
        <taxon>Bivalvia</taxon>
        <taxon>Autobranchia</taxon>
        <taxon>Heteroconchia</taxon>
        <taxon>Euheterodonta</taxon>
        <taxon>Imparidentia</taxon>
        <taxon>Neoheterodontei</taxon>
        <taxon>Myida</taxon>
        <taxon>Dreissenoidea</taxon>
        <taxon>Dreissenidae</taxon>
        <taxon>Dreissena</taxon>
    </lineage>
</organism>
<reference evidence="1" key="2">
    <citation type="submission" date="2020-11" db="EMBL/GenBank/DDBJ databases">
        <authorList>
            <person name="McCartney M.A."/>
            <person name="Auch B."/>
            <person name="Kono T."/>
            <person name="Mallez S."/>
            <person name="Becker A."/>
            <person name="Gohl D.M."/>
            <person name="Silverstein K.A.T."/>
            <person name="Koren S."/>
            <person name="Bechman K.B."/>
            <person name="Herman A."/>
            <person name="Abrahante J.E."/>
            <person name="Garbe J."/>
        </authorList>
    </citation>
    <scope>NUCLEOTIDE SEQUENCE</scope>
    <source>
        <strain evidence="1">Duluth1</strain>
        <tissue evidence="1">Whole animal</tissue>
    </source>
</reference>
<evidence type="ECO:0000313" key="1">
    <source>
        <dbReference type="EMBL" id="KAH3876270.1"/>
    </source>
</evidence>
<comment type="caution">
    <text evidence="1">The sequence shown here is derived from an EMBL/GenBank/DDBJ whole genome shotgun (WGS) entry which is preliminary data.</text>
</comment>
<sequence length="107" mass="10186">MSNKDRNIAVEFASNTAGAAAEVFTHVDGVGGSVTAHIAAPYYAATGQGAKAAGACVGMHGGLSGALIGGAVAGPVGALVGGIAGGVLVAKGTEVFVDFLGNKMAKI</sequence>
<evidence type="ECO:0000313" key="2">
    <source>
        <dbReference type="Proteomes" id="UP000828390"/>
    </source>
</evidence>
<name>A0A9D4RRQ8_DREPO</name>
<keyword evidence="2" id="KW-1185">Reference proteome</keyword>
<protein>
    <submittedName>
        <fullName evidence="1">Uncharacterized protein</fullName>
    </submittedName>
</protein>
<dbReference type="EMBL" id="JAIWYP010000001">
    <property type="protein sequence ID" value="KAH3876270.1"/>
    <property type="molecule type" value="Genomic_DNA"/>
</dbReference>
<dbReference type="AlphaFoldDB" id="A0A9D4RRQ8"/>